<dbReference type="PANTHER" id="PTHR36886:SF8">
    <property type="entry name" value="ZINC FINGER CCCH DOMAIN-CONTAINING PROTEIN 38"/>
    <property type="match status" value="1"/>
</dbReference>
<dbReference type="Gene3D" id="3.30.1370.210">
    <property type="match status" value="1"/>
</dbReference>
<feature type="zinc finger region" description="C3H1-type" evidence="4">
    <location>
        <begin position="190"/>
        <end position="217"/>
    </location>
</feature>
<dbReference type="InterPro" id="IPR000571">
    <property type="entry name" value="Znf_CCCH"/>
</dbReference>
<feature type="domain" description="C3H1-type" evidence="6">
    <location>
        <begin position="274"/>
        <end position="301"/>
    </location>
</feature>
<accession>A0A8J5FV53</accession>
<gene>
    <name evidence="7" type="ORF">ZIOFF_044402</name>
</gene>
<evidence type="ECO:0000313" key="8">
    <source>
        <dbReference type="Proteomes" id="UP000734854"/>
    </source>
</evidence>
<feature type="compositionally biased region" description="Basic and acidic residues" evidence="5">
    <location>
        <begin position="259"/>
        <end position="270"/>
    </location>
</feature>
<name>A0A8J5FV53_ZINOF</name>
<dbReference type="InterPro" id="IPR036855">
    <property type="entry name" value="Znf_CCCH_sf"/>
</dbReference>
<feature type="compositionally biased region" description="Basic and acidic residues" evidence="5">
    <location>
        <begin position="49"/>
        <end position="90"/>
    </location>
</feature>
<evidence type="ECO:0000256" key="2">
    <source>
        <dbReference type="ARBA" id="ARBA00022771"/>
    </source>
</evidence>
<feature type="domain" description="C3H1-type" evidence="6">
    <location>
        <begin position="190"/>
        <end position="217"/>
    </location>
</feature>
<keyword evidence="1 4" id="KW-0479">Metal-binding</keyword>
<evidence type="ECO:0000256" key="4">
    <source>
        <dbReference type="PROSITE-ProRule" id="PRU00723"/>
    </source>
</evidence>
<keyword evidence="8" id="KW-1185">Reference proteome</keyword>
<feature type="region of interest" description="Disordered" evidence="5">
    <location>
        <begin position="383"/>
        <end position="439"/>
    </location>
</feature>
<dbReference type="Proteomes" id="UP000734854">
    <property type="component" value="Unassembled WGS sequence"/>
</dbReference>
<feature type="region of interest" description="Disordered" evidence="5">
    <location>
        <begin position="305"/>
        <end position="333"/>
    </location>
</feature>
<dbReference type="SUPFAM" id="SSF90229">
    <property type="entry name" value="CCCH zinc finger"/>
    <property type="match status" value="1"/>
</dbReference>
<feature type="compositionally biased region" description="Basic and acidic residues" evidence="5">
    <location>
        <begin position="394"/>
        <end position="406"/>
    </location>
</feature>
<reference evidence="7 8" key="1">
    <citation type="submission" date="2020-08" db="EMBL/GenBank/DDBJ databases">
        <title>Plant Genome Project.</title>
        <authorList>
            <person name="Zhang R.-G."/>
        </authorList>
    </citation>
    <scope>NUCLEOTIDE SEQUENCE [LARGE SCALE GENOMIC DNA]</scope>
    <source>
        <tissue evidence="7">Rhizome</tissue>
    </source>
</reference>
<feature type="compositionally biased region" description="Basic and acidic residues" evidence="5">
    <location>
        <begin position="840"/>
        <end position="852"/>
    </location>
</feature>
<dbReference type="EMBL" id="JACMSC010000012">
    <property type="protein sequence ID" value="KAG6496535.1"/>
    <property type="molecule type" value="Genomic_DNA"/>
</dbReference>
<feature type="region of interest" description="Disordered" evidence="5">
    <location>
        <begin position="155"/>
        <end position="189"/>
    </location>
</feature>
<feature type="compositionally biased region" description="Basic and acidic residues" evidence="5">
    <location>
        <begin position="457"/>
        <end position="466"/>
    </location>
</feature>
<feature type="region of interest" description="Disordered" evidence="5">
    <location>
        <begin position="1"/>
        <end position="92"/>
    </location>
</feature>
<keyword evidence="3 4" id="KW-0862">Zinc</keyword>
<dbReference type="InterPro" id="IPR041367">
    <property type="entry name" value="Znf-CCCH_4"/>
</dbReference>
<feature type="compositionally biased region" description="Polar residues" evidence="5">
    <location>
        <begin position="673"/>
        <end position="697"/>
    </location>
</feature>
<keyword evidence="2 4" id="KW-0863">Zinc-finger</keyword>
<feature type="compositionally biased region" description="Basic residues" evidence="5">
    <location>
        <begin position="159"/>
        <end position="169"/>
    </location>
</feature>
<feature type="zinc finger region" description="C3H1-type" evidence="4">
    <location>
        <begin position="334"/>
        <end position="361"/>
    </location>
</feature>
<evidence type="ECO:0000256" key="5">
    <source>
        <dbReference type="SAM" id="MobiDB-lite"/>
    </source>
</evidence>
<dbReference type="GO" id="GO:0008270">
    <property type="term" value="F:zinc ion binding"/>
    <property type="evidence" value="ECO:0007669"/>
    <property type="project" value="UniProtKB-KW"/>
</dbReference>
<feature type="compositionally biased region" description="Basic and acidic residues" evidence="5">
    <location>
        <begin position="31"/>
        <end position="41"/>
    </location>
</feature>
<feature type="compositionally biased region" description="Basic and acidic residues" evidence="5">
    <location>
        <begin position="420"/>
        <end position="431"/>
    </location>
</feature>
<feature type="region of interest" description="Disordered" evidence="5">
    <location>
        <begin position="673"/>
        <end position="707"/>
    </location>
</feature>
<evidence type="ECO:0000313" key="7">
    <source>
        <dbReference type="EMBL" id="KAG6496535.1"/>
    </source>
</evidence>
<dbReference type="PANTHER" id="PTHR36886">
    <property type="entry name" value="PROTEIN FRIGIDA-ESSENTIAL 1"/>
    <property type="match status" value="1"/>
</dbReference>
<feature type="region of interest" description="Disordered" evidence="5">
    <location>
        <begin position="454"/>
        <end position="490"/>
    </location>
</feature>
<feature type="compositionally biased region" description="Basic and acidic residues" evidence="5">
    <location>
        <begin position="241"/>
        <end position="250"/>
    </location>
</feature>
<dbReference type="AlphaFoldDB" id="A0A8J5FV53"/>
<protein>
    <recommendedName>
        <fullName evidence="6">C3H1-type domain-containing protein</fullName>
    </recommendedName>
</protein>
<proteinExistence type="predicted"/>
<feature type="zinc finger region" description="C3H1-type" evidence="4">
    <location>
        <begin position="274"/>
        <end position="301"/>
    </location>
</feature>
<comment type="caution">
    <text evidence="7">The sequence shown here is derived from an EMBL/GenBank/DDBJ whole genome shotgun (WGS) entry which is preliminary data.</text>
</comment>
<evidence type="ECO:0000256" key="3">
    <source>
        <dbReference type="ARBA" id="ARBA00022833"/>
    </source>
</evidence>
<feature type="region of interest" description="Disordered" evidence="5">
    <location>
        <begin position="238"/>
        <end position="270"/>
    </location>
</feature>
<dbReference type="Pfam" id="PF18044">
    <property type="entry name" value="zf-CCCH_4"/>
    <property type="match status" value="2"/>
</dbReference>
<evidence type="ECO:0000259" key="6">
    <source>
        <dbReference type="PROSITE" id="PS50103"/>
    </source>
</evidence>
<dbReference type="Gene3D" id="1.20.120.1350">
    <property type="entry name" value="Pneumovirus matrix protein 2 (M2), zinc-binding domain"/>
    <property type="match status" value="1"/>
</dbReference>
<dbReference type="SMART" id="SM00356">
    <property type="entry name" value="ZnF_C3H1"/>
    <property type="match status" value="3"/>
</dbReference>
<feature type="compositionally biased region" description="Basic and acidic residues" evidence="5">
    <location>
        <begin position="309"/>
        <end position="333"/>
    </location>
</feature>
<dbReference type="PROSITE" id="PS50103">
    <property type="entry name" value="ZF_C3H1"/>
    <property type="match status" value="3"/>
</dbReference>
<evidence type="ECO:0000256" key="1">
    <source>
        <dbReference type="ARBA" id="ARBA00022723"/>
    </source>
</evidence>
<organism evidence="7 8">
    <name type="scientific">Zingiber officinale</name>
    <name type="common">Ginger</name>
    <name type="synonym">Amomum zingiber</name>
    <dbReference type="NCBI Taxonomy" id="94328"/>
    <lineage>
        <taxon>Eukaryota</taxon>
        <taxon>Viridiplantae</taxon>
        <taxon>Streptophyta</taxon>
        <taxon>Embryophyta</taxon>
        <taxon>Tracheophyta</taxon>
        <taxon>Spermatophyta</taxon>
        <taxon>Magnoliopsida</taxon>
        <taxon>Liliopsida</taxon>
        <taxon>Zingiberales</taxon>
        <taxon>Zingiberaceae</taxon>
        <taxon>Zingiber</taxon>
    </lineage>
</organism>
<feature type="domain" description="C3H1-type" evidence="6">
    <location>
        <begin position="334"/>
        <end position="361"/>
    </location>
</feature>
<dbReference type="InterPro" id="IPR052650">
    <property type="entry name" value="Zinc_finger_CCCH"/>
</dbReference>
<sequence length="951" mass="105435">MTENGRRRISKWDVITEPNSPGEIAQNSDYLKTEDISKKSESQTGLRSISHDDKQFPTRPNMKSDDTFRRDISQEDENKRPSEGFSHKNEPLNWVDMEQDEAKYPFNKPDYERLTVKEMEISRVMGDQDLTSNQKHSSVMSAGFTEWRRHSHNISPRVGRTRSGSHNRSRSPFYHRGGSERSSGRGIRLGGQAPTCRDFAVGHCRRGSQCRFLHDNGGRGEFERYKTHSREINLERGSYPGERDEIDCSRNKPLHRQRSHYDRERERPELHGDSRSTELCFDFTKGRCHRGSSCRYLHHEASSHGGWSVKDETRDDNYNRRGTDASSERTEPHRVNDAPCKFFAEGRCRRGHTCKFSHQADIVEAKLHARRWDYDQDTGDSLSKAASNFGNPKIDMDSSSHWDHGNDGGGSVACQSIEGENSKQKHQHEQPHVGSPTLHQEVDLKPDSQIQIHGVSGKHEQAKNIDMKQNPGSNEMLPKEGGSIISDRGAGKADINSVTSVIGQSFAQSRPSKFIAPQQMHPQTFAPGTQNPKVAPLSMNEQIHQVYPVPLDGQSQFVVPLTPSDAQHLNLTMHGQSGLSLPHAIKNQHIAPHNTHSQQNLNLSAQTTQFLLSPMIGKSLHNVQPNAHIHANNLPLNGLSTANIGFPGQSLQNPALPLTVHTQENPHMFATPKQNPSMESPSGNIFKSDNDQTSSQKIPGKAGASEMEQSPISPAQVISNKVVTSEQAARITDLSASLARFFGNAPLNVSTFGMPLSQHSSSSSAVLPATAVVAPPIQPIQDGAISGNLVPVKLEITNLVDPKMESHVSGTDPLGKNKNNDTKPIELGDPTKGNGTGMREQGKNEDKAHLEDGDAGGDGDNRQSKDAKGNKMFKFALVEFVKDLLKPAWKEGQLNREAHKTIVKKVVDKVTGSVQSPNIPQTQEKIDIYLAHSKPKLSKLVQAYVEKYVKN</sequence>
<dbReference type="Pfam" id="PF14608">
    <property type="entry name" value="zf-CCCH_2"/>
    <property type="match status" value="1"/>
</dbReference>
<feature type="region of interest" description="Disordered" evidence="5">
    <location>
        <begin position="804"/>
        <end position="867"/>
    </location>
</feature>